<accession>A0A0K0N704</accession>
<dbReference type="RefSeq" id="YP_009187145.1">
    <property type="nucleotide sequence ID" value="NC_028653.1"/>
</dbReference>
<feature type="region of interest" description="Disordered" evidence="1">
    <location>
        <begin position="108"/>
        <end position="133"/>
    </location>
</feature>
<protein>
    <submittedName>
        <fullName evidence="2">Uncharacterized protein</fullName>
    </submittedName>
</protein>
<evidence type="ECO:0000256" key="1">
    <source>
        <dbReference type="SAM" id="MobiDB-lite"/>
    </source>
</evidence>
<organism evidence="2 3">
    <name type="scientific">Gordonia phage GTE8</name>
    <dbReference type="NCBI Taxonomy" id="1647475"/>
    <lineage>
        <taxon>Viruses</taxon>
        <taxon>Duplodnaviria</taxon>
        <taxon>Heunggongvirae</taxon>
        <taxon>Uroviricota</taxon>
        <taxon>Caudoviricetes</taxon>
        <taxon>Zierdtviridae</taxon>
        <taxon>Emilbogenvirinae</taxon>
        <taxon>Foxborovirus</taxon>
        <taxon>Foxborovirus GTE8</taxon>
    </lineage>
</organism>
<dbReference type="GeneID" id="26516041"/>
<evidence type="ECO:0000313" key="3">
    <source>
        <dbReference type="Proteomes" id="UP000204476"/>
    </source>
</evidence>
<name>A0A0K0N704_9CAUD</name>
<dbReference type="Proteomes" id="UP000204476">
    <property type="component" value="Genome"/>
</dbReference>
<sequence length="133" mass="15631">MILRTKTHFDGCVRIKLDCDTKSCERRTWITIPDADLGDLPGPEERPRGRVRARLARYGWTTPLDETGADNRTFCPTHSVIVRDDDEIIDDDDVQFTETPFQARKRMLREKAERAEQRRAKQRQKYADKRNPQ</sequence>
<evidence type="ECO:0000313" key="2">
    <source>
        <dbReference type="EMBL" id="AKJ72426.1"/>
    </source>
</evidence>
<keyword evidence="3" id="KW-1185">Reference proteome</keyword>
<dbReference type="EMBL" id="KR053201">
    <property type="protein sequence ID" value="AKJ72426.1"/>
    <property type="molecule type" value="Genomic_DNA"/>
</dbReference>
<feature type="compositionally biased region" description="Basic and acidic residues" evidence="1">
    <location>
        <begin position="109"/>
        <end position="133"/>
    </location>
</feature>
<gene>
    <name evidence="2" type="ORF">GTE8_83</name>
</gene>
<reference evidence="2 3" key="1">
    <citation type="journal article" date="2015" name="PLoS ONE">
        <title>Lysis to Kill: Evaluation of the Lytic Abilities, and Genomics of Nine Bacteriophages Infective for Gordonia spp. and Their Potential Use in Activated Sludge Foam Biocontrol.</title>
        <authorList>
            <person name="Dyson Z.A."/>
            <person name="Tucci J."/>
            <person name="Seviour R.J."/>
            <person name="Petrovski S."/>
        </authorList>
    </citation>
    <scope>NUCLEOTIDE SEQUENCE [LARGE SCALE GENOMIC DNA]</scope>
</reference>
<dbReference type="KEGG" id="vg:26516041"/>
<proteinExistence type="predicted"/>